<feature type="transmembrane region" description="Helical" evidence="1">
    <location>
        <begin position="70"/>
        <end position="94"/>
    </location>
</feature>
<reference evidence="2 3" key="1">
    <citation type="submission" date="2016-08" db="EMBL/GenBank/DDBJ databases">
        <title>A Parts List for Fungal Cellulosomes Revealed by Comparative Genomics.</title>
        <authorList>
            <consortium name="DOE Joint Genome Institute"/>
            <person name="Haitjema C.H."/>
            <person name="Gilmore S.P."/>
            <person name="Henske J.K."/>
            <person name="Solomon K.V."/>
            <person name="De Groot R."/>
            <person name="Kuo A."/>
            <person name="Mondo S.J."/>
            <person name="Salamov A.A."/>
            <person name="Labutti K."/>
            <person name="Zhao Z."/>
            <person name="Chiniquy J."/>
            <person name="Barry K."/>
            <person name="Brewer H.M."/>
            <person name="Purvine S.O."/>
            <person name="Wright A.T."/>
            <person name="Boxma B."/>
            <person name="Van Alen T."/>
            <person name="Hackstein J.H."/>
            <person name="Baker S.E."/>
            <person name="Grigoriev I.V."/>
            <person name="O'Malley M.A."/>
        </authorList>
    </citation>
    <scope>NUCLEOTIDE SEQUENCE [LARGE SCALE GENOMIC DNA]</scope>
    <source>
        <strain evidence="2 3">G1</strain>
    </source>
</reference>
<evidence type="ECO:0008006" key="4">
    <source>
        <dbReference type="Google" id="ProtNLM"/>
    </source>
</evidence>
<keyword evidence="1" id="KW-1133">Transmembrane helix</keyword>
<protein>
    <recommendedName>
        <fullName evidence="4">RGS domain-containing protein</fullName>
    </recommendedName>
</protein>
<accession>A0A1Y1ZFE3</accession>
<dbReference type="AlphaFoldDB" id="A0A1Y1ZFE3"/>
<dbReference type="EMBL" id="MCOG01000414">
    <property type="protein sequence ID" value="ORY08973.1"/>
    <property type="molecule type" value="Genomic_DNA"/>
</dbReference>
<proteinExistence type="predicted"/>
<evidence type="ECO:0000313" key="2">
    <source>
        <dbReference type="EMBL" id="ORY08973.1"/>
    </source>
</evidence>
<gene>
    <name evidence="2" type="ORF">LY90DRAFT_678150</name>
</gene>
<evidence type="ECO:0000256" key="1">
    <source>
        <dbReference type="SAM" id="Phobius"/>
    </source>
</evidence>
<feature type="transmembrane region" description="Helical" evidence="1">
    <location>
        <begin position="106"/>
        <end position="128"/>
    </location>
</feature>
<evidence type="ECO:0000313" key="3">
    <source>
        <dbReference type="Proteomes" id="UP000193920"/>
    </source>
</evidence>
<sequence length="514" mass="60098">MVSRHLKIVILNKQNLIKSNFLDINVKDNKKKNDTPENDSLKVSNNKQVYFVIEPNEYIRHYDEIITVKVTNFISIIFFAIIFLLFIVVFLVAWDDLWDKCNSKSWIVFLPVMTATFISSLFNFYSLVYSVKNLSFEKSLDIALCNIGIILGIVFYILSKSKIIKMNGSSYFFYFPYIFLTVGCIIIPLVEIYWSRYVTKKKKVSRAEFIKLLTSKKYIEIMKIYSIRFLCVENILFWELHLKVLKTICSNIFEEIKLTKREEYEINKLTPLKGNYSYSNNILKTAEMDTTYNELASIRKCSTVSEKEERRNSTGDYVSRKNSKAISATEDNSKMIGESQPFPTIEFSGETMHATSESNNFENATYSIIMDTSFNVNIFSGNSNSSNIYSSESSDISIKNSQSMDMLKFNTESSETKRIIYEQIFRELVIPEEFWTAIFKKMNNFNEEYIEYYKKIYDIYINPNGVVPIKLKNNDAKAIKLKINKSEYSYDMYFPILDEVATLIYEHVYLNLVL</sequence>
<feature type="transmembrane region" description="Helical" evidence="1">
    <location>
        <begin position="171"/>
        <end position="194"/>
    </location>
</feature>
<keyword evidence="1" id="KW-0472">Membrane</keyword>
<organism evidence="2 3">
    <name type="scientific">Neocallimastix californiae</name>
    <dbReference type="NCBI Taxonomy" id="1754190"/>
    <lineage>
        <taxon>Eukaryota</taxon>
        <taxon>Fungi</taxon>
        <taxon>Fungi incertae sedis</taxon>
        <taxon>Chytridiomycota</taxon>
        <taxon>Chytridiomycota incertae sedis</taxon>
        <taxon>Neocallimastigomycetes</taxon>
        <taxon>Neocallimastigales</taxon>
        <taxon>Neocallimastigaceae</taxon>
        <taxon>Neocallimastix</taxon>
    </lineage>
</organism>
<feature type="transmembrane region" description="Helical" evidence="1">
    <location>
        <begin position="140"/>
        <end position="159"/>
    </location>
</feature>
<comment type="caution">
    <text evidence="2">The sequence shown here is derived from an EMBL/GenBank/DDBJ whole genome shotgun (WGS) entry which is preliminary data.</text>
</comment>
<keyword evidence="1" id="KW-0812">Transmembrane</keyword>
<name>A0A1Y1ZFE3_9FUNG</name>
<dbReference type="OrthoDB" id="10554487at2759"/>
<keyword evidence="3" id="KW-1185">Reference proteome</keyword>
<dbReference type="Proteomes" id="UP000193920">
    <property type="component" value="Unassembled WGS sequence"/>
</dbReference>